<evidence type="ECO:0000256" key="8">
    <source>
        <dbReference type="ARBA" id="ARBA00023136"/>
    </source>
</evidence>
<dbReference type="GO" id="GO:0009279">
    <property type="term" value="C:cell outer membrane"/>
    <property type="evidence" value="ECO:0007669"/>
    <property type="project" value="UniProtKB-SubCell"/>
</dbReference>
<dbReference type="InterPro" id="IPR028974">
    <property type="entry name" value="TSP_type-3_rpt"/>
</dbReference>
<dbReference type="InterPro" id="IPR036737">
    <property type="entry name" value="OmpA-like_sf"/>
</dbReference>
<keyword evidence="5 12" id="KW-0732">Signal</keyword>
<evidence type="ECO:0000256" key="3">
    <source>
        <dbReference type="ARBA" id="ARBA00022452"/>
    </source>
</evidence>
<keyword evidence="4" id="KW-0812">Transmembrane</keyword>
<keyword evidence="9" id="KW-0998">Cell outer membrane</keyword>
<keyword evidence="2" id="KW-0813">Transport</keyword>
<comment type="subcellular location">
    <subcellularLocation>
        <location evidence="1">Cell outer membrane</location>
        <topology evidence="1">Multi-pass membrane protein</topology>
    </subcellularLocation>
</comment>
<dbReference type="Gene3D" id="4.10.1080.10">
    <property type="entry name" value="TSP type-3 repeat"/>
    <property type="match status" value="1"/>
</dbReference>
<dbReference type="GO" id="GO:0006811">
    <property type="term" value="P:monoatomic ion transport"/>
    <property type="evidence" value="ECO:0007669"/>
    <property type="project" value="UniProtKB-KW"/>
</dbReference>
<dbReference type="GO" id="GO:0015288">
    <property type="term" value="F:porin activity"/>
    <property type="evidence" value="ECO:0007669"/>
    <property type="project" value="UniProtKB-KW"/>
</dbReference>
<keyword evidence="8 10" id="KW-0472">Membrane</keyword>
<dbReference type="InterPro" id="IPR050330">
    <property type="entry name" value="Bact_OuterMem_StrucFunc"/>
</dbReference>
<feature type="region of interest" description="Disordered" evidence="11">
    <location>
        <begin position="412"/>
        <end position="433"/>
    </location>
</feature>
<evidence type="ECO:0000313" key="14">
    <source>
        <dbReference type="EMBL" id="SFF42580.1"/>
    </source>
</evidence>
<dbReference type="Gene3D" id="3.30.1330.60">
    <property type="entry name" value="OmpA-like domain"/>
    <property type="match status" value="1"/>
</dbReference>
<evidence type="ECO:0000256" key="10">
    <source>
        <dbReference type="PROSITE-ProRule" id="PRU00473"/>
    </source>
</evidence>
<gene>
    <name evidence="14" type="ORF">SAMN05216283_10691</name>
</gene>
<dbReference type="InterPro" id="IPR006664">
    <property type="entry name" value="OMP_bac"/>
</dbReference>
<evidence type="ECO:0000256" key="4">
    <source>
        <dbReference type="ARBA" id="ARBA00022692"/>
    </source>
</evidence>
<evidence type="ECO:0000256" key="5">
    <source>
        <dbReference type="ARBA" id="ARBA00022729"/>
    </source>
</evidence>
<dbReference type="Pfam" id="PF02412">
    <property type="entry name" value="TSP_3"/>
    <property type="match status" value="2"/>
</dbReference>
<proteinExistence type="predicted"/>
<dbReference type="SUPFAM" id="SSF56925">
    <property type="entry name" value="OMPA-like"/>
    <property type="match status" value="1"/>
</dbReference>
<keyword evidence="7" id="KW-0626">Porin</keyword>
<feature type="region of interest" description="Disordered" evidence="11">
    <location>
        <begin position="227"/>
        <end position="283"/>
    </location>
</feature>
<keyword evidence="6" id="KW-0406">Ion transport</keyword>
<dbReference type="GO" id="GO:0005509">
    <property type="term" value="F:calcium ion binding"/>
    <property type="evidence" value="ECO:0007669"/>
    <property type="project" value="InterPro"/>
</dbReference>
<evidence type="ECO:0000259" key="13">
    <source>
        <dbReference type="PROSITE" id="PS51123"/>
    </source>
</evidence>
<feature type="compositionally biased region" description="Basic and acidic residues" evidence="11">
    <location>
        <begin position="236"/>
        <end position="245"/>
    </location>
</feature>
<keyword evidence="3" id="KW-1134">Transmembrane beta strand</keyword>
<accession>A0A1I2ILM0</accession>
<dbReference type="CDD" id="cd07185">
    <property type="entry name" value="OmpA_C-like"/>
    <property type="match status" value="1"/>
</dbReference>
<evidence type="ECO:0000256" key="2">
    <source>
        <dbReference type="ARBA" id="ARBA00022448"/>
    </source>
</evidence>
<evidence type="ECO:0000256" key="9">
    <source>
        <dbReference type="ARBA" id="ARBA00023237"/>
    </source>
</evidence>
<dbReference type="InterPro" id="IPR011250">
    <property type="entry name" value="OMP/PagP_B-barrel"/>
</dbReference>
<sequence>MRRIIFLSFFLCIGMMLQAQTADKKWGLGLGAGAYYGNTNEGTGIATELYLSRYLSPSFDLMLLNNLGMGNNKVSSTMDYATTFLNLRYKLNNGYIFKENSSVQPYLYGGPGYMWDNQEEGLNWDAGLGFKFPLSPSISLFAEAGFVEGWADDDTQTHPNTESFWKGVGGIEINFGKAKDSDGDGVPDRKDDCPNTPQGVAVDENGCPIDTDGDGVPDYKDDCPTEAGEIALNGCPDRDGDGVADKDDDCPDTPGLKELAGCPDSDGDGVADKDDDCPDTPKGYKVDKNGCPYDRDGDGIVDEEDDCPTEAGPAENNGCPIVAPDFSAILFDFDKSSLKADAKAGLDVVIDAMKEHKSLSVELYGHADEIGTEEYNMDLSERRANAARSYLMEKGIAANRIIKVVPLGKSQPIAPNTREGRAKNRRVEIKAAK</sequence>
<evidence type="ECO:0000256" key="1">
    <source>
        <dbReference type="ARBA" id="ARBA00004571"/>
    </source>
</evidence>
<feature type="compositionally biased region" description="Acidic residues" evidence="11">
    <location>
        <begin position="265"/>
        <end position="278"/>
    </location>
</feature>
<keyword evidence="15" id="KW-1185">Reference proteome</keyword>
<dbReference type="STRING" id="655355.SAMN05216283_10691"/>
<dbReference type="PROSITE" id="PS51123">
    <property type="entry name" value="OMPA_2"/>
    <property type="match status" value="1"/>
</dbReference>
<name>A0A1I2ILM0_9BACT</name>
<dbReference type="PRINTS" id="PR01021">
    <property type="entry name" value="OMPADOMAIN"/>
</dbReference>
<dbReference type="SUPFAM" id="SSF103647">
    <property type="entry name" value="TSP type-3 repeat"/>
    <property type="match status" value="2"/>
</dbReference>
<evidence type="ECO:0000256" key="6">
    <source>
        <dbReference type="ARBA" id="ARBA00023065"/>
    </source>
</evidence>
<dbReference type="InterPro" id="IPR006665">
    <property type="entry name" value="OmpA-like"/>
</dbReference>
<dbReference type="Proteomes" id="UP000198964">
    <property type="component" value="Unassembled WGS sequence"/>
</dbReference>
<dbReference type="Pfam" id="PF00691">
    <property type="entry name" value="OmpA"/>
    <property type="match status" value="1"/>
</dbReference>
<dbReference type="RefSeq" id="WP_093920224.1">
    <property type="nucleotide sequence ID" value="NZ_FONW01000006.1"/>
</dbReference>
<dbReference type="PANTHER" id="PTHR30329:SF21">
    <property type="entry name" value="LIPOPROTEIN YIAD-RELATED"/>
    <property type="match status" value="1"/>
</dbReference>
<dbReference type="PANTHER" id="PTHR30329">
    <property type="entry name" value="STATOR ELEMENT OF FLAGELLAR MOTOR COMPLEX"/>
    <property type="match status" value="1"/>
</dbReference>
<reference evidence="14 15" key="1">
    <citation type="submission" date="2016-10" db="EMBL/GenBank/DDBJ databases">
        <authorList>
            <person name="de Groot N.N."/>
        </authorList>
    </citation>
    <scope>NUCLEOTIDE SEQUENCE [LARGE SCALE GENOMIC DNA]</scope>
    <source>
        <strain evidence="14 15">CGMCC 1.9156</strain>
    </source>
</reference>
<evidence type="ECO:0000256" key="11">
    <source>
        <dbReference type="SAM" id="MobiDB-lite"/>
    </source>
</evidence>
<feature type="signal peptide" evidence="12">
    <location>
        <begin position="1"/>
        <end position="21"/>
    </location>
</feature>
<dbReference type="InterPro" id="IPR003367">
    <property type="entry name" value="Thrombospondin_3-like_rpt"/>
</dbReference>
<dbReference type="EMBL" id="FONW01000006">
    <property type="protein sequence ID" value="SFF42580.1"/>
    <property type="molecule type" value="Genomic_DNA"/>
</dbReference>
<feature type="chain" id="PRO_5011577905" evidence="12">
    <location>
        <begin position="22"/>
        <end position="433"/>
    </location>
</feature>
<evidence type="ECO:0000256" key="7">
    <source>
        <dbReference type="ARBA" id="ARBA00023114"/>
    </source>
</evidence>
<dbReference type="AlphaFoldDB" id="A0A1I2ILM0"/>
<dbReference type="GO" id="GO:0007155">
    <property type="term" value="P:cell adhesion"/>
    <property type="evidence" value="ECO:0007669"/>
    <property type="project" value="InterPro"/>
</dbReference>
<protein>
    <submittedName>
        <fullName evidence="14">Outer membrane protein OmpA</fullName>
    </submittedName>
</protein>
<feature type="domain" description="OmpA-like" evidence="13">
    <location>
        <begin position="318"/>
        <end position="433"/>
    </location>
</feature>
<feature type="compositionally biased region" description="Basic and acidic residues" evidence="11">
    <location>
        <begin position="418"/>
        <end position="433"/>
    </location>
</feature>
<evidence type="ECO:0000256" key="12">
    <source>
        <dbReference type="SAM" id="SignalP"/>
    </source>
</evidence>
<organism evidence="14 15">
    <name type="scientific">Sunxiuqinia elliptica</name>
    <dbReference type="NCBI Taxonomy" id="655355"/>
    <lineage>
        <taxon>Bacteria</taxon>
        <taxon>Pseudomonadati</taxon>
        <taxon>Bacteroidota</taxon>
        <taxon>Bacteroidia</taxon>
        <taxon>Marinilabiliales</taxon>
        <taxon>Prolixibacteraceae</taxon>
        <taxon>Sunxiuqinia</taxon>
    </lineage>
</organism>
<dbReference type="GO" id="GO:0046930">
    <property type="term" value="C:pore complex"/>
    <property type="evidence" value="ECO:0007669"/>
    <property type="project" value="UniProtKB-KW"/>
</dbReference>
<evidence type="ECO:0000313" key="15">
    <source>
        <dbReference type="Proteomes" id="UP000198964"/>
    </source>
</evidence>
<dbReference type="SUPFAM" id="SSF103088">
    <property type="entry name" value="OmpA-like"/>
    <property type="match status" value="1"/>
</dbReference>